<accession>A0ABR0HF64</accession>
<dbReference type="RefSeq" id="XP_062766642.1">
    <property type="nucleotide sequence ID" value="XM_062905745.1"/>
</dbReference>
<keyword evidence="2" id="KW-1185">Reference proteome</keyword>
<reference evidence="1 2" key="1">
    <citation type="journal article" date="2023" name="bioRxiv">
        <title>High-quality genome assemblies of four members of thePodospora anserinaspecies complex.</title>
        <authorList>
            <person name="Ament-Velasquez S.L."/>
            <person name="Vogan A.A."/>
            <person name="Wallerman O."/>
            <person name="Hartmann F."/>
            <person name="Gautier V."/>
            <person name="Silar P."/>
            <person name="Giraud T."/>
            <person name="Johannesson H."/>
        </authorList>
    </citation>
    <scope>NUCLEOTIDE SEQUENCE [LARGE SCALE GENOMIC DNA]</scope>
    <source>
        <strain evidence="1 2">CBS 411.78</strain>
    </source>
</reference>
<dbReference type="GeneID" id="87925782"/>
<gene>
    <name evidence="1" type="ORF">QC763_0049430</name>
</gene>
<dbReference type="EMBL" id="JAFFHB010000004">
    <property type="protein sequence ID" value="KAK4666676.1"/>
    <property type="molecule type" value="Genomic_DNA"/>
</dbReference>
<organism evidence="1 2">
    <name type="scientific">Podospora pseudopauciseta</name>
    <dbReference type="NCBI Taxonomy" id="2093780"/>
    <lineage>
        <taxon>Eukaryota</taxon>
        <taxon>Fungi</taxon>
        <taxon>Dikarya</taxon>
        <taxon>Ascomycota</taxon>
        <taxon>Pezizomycotina</taxon>
        <taxon>Sordariomycetes</taxon>
        <taxon>Sordariomycetidae</taxon>
        <taxon>Sordariales</taxon>
        <taxon>Podosporaceae</taxon>
        <taxon>Podospora</taxon>
    </lineage>
</organism>
<proteinExistence type="predicted"/>
<evidence type="ECO:0000313" key="1">
    <source>
        <dbReference type="EMBL" id="KAK4666676.1"/>
    </source>
</evidence>
<sequence>MDHKTIWLGEEVIRQGLTDVGTVKLQSHEHDAGPDHDAPIDLPDQFVFFPPGPSCEGIEAVGVFPEQ</sequence>
<evidence type="ECO:0000313" key="2">
    <source>
        <dbReference type="Proteomes" id="UP001326199"/>
    </source>
</evidence>
<name>A0ABR0HF64_9PEZI</name>
<comment type="caution">
    <text evidence="1">The sequence shown here is derived from an EMBL/GenBank/DDBJ whole genome shotgun (WGS) entry which is preliminary data.</text>
</comment>
<dbReference type="Proteomes" id="UP001326199">
    <property type="component" value="Unassembled WGS sequence"/>
</dbReference>
<protein>
    <submittedName>
        <fullName evidence="1">Uncharacterized protein</fullName>
    </submittedName>
</protein>